<evidence type="ECO:0000313" key="2">
    <source>
        <dbReference type="Proteomes" id="UP000321275"/>
    </source>
</evidence>
<reference evidence="1 2" key="1">
    <citation type="submission" date="2019-07" db="EMBL/GenBank/DDBJ databases">
        <title>Whole genome shotgun sequence of Halomonas pacifica NBRC 102220.</title>
        <authorList>
            <person name="Hosoyama A."/>
            <person name="Uohara A."/>
            <person name="Ohji S."/>
            <person name="Ichikawa N."/>
        </authorList>
    </citation>
    <scope>NUCLEOTIDE SEQUENCE [LARGE SCALE GENOMIC DNA]</scope>
    <source>
        <strain evidence="1 2">NBRC 102220</strain>
    </source>
</reference>
<dbReference type="EMBL" id="BJUK01000029">
    <property type="protein sequence ID" value="GEK48166.1"/>
    <property type="molecule type" value="Genomic_DNA"/>
</dbReference>
<protein>
    <submittedName>
        <fullName evidence="1">Uncharacterized protein</fullName>
    </submittedName>
</protein>
<name>A0A510X9P6_9GAMM</name>
<comment type="caution">
    <text evidence="1">The sequence shown here is derived from an EMBL/GenBank/DDBJ whole genome shotgun (WGS) entry which is preliminary data.</text>
</comment>
<keyword evidence="2" id="KW-1185">Reference proteome</keyword>
<dbReference type="AlphaFoldDB" id="A0A510X9P6"/>
<organism evidence="1 2">
    <name type="scientific">Bisbaumannia pacifica</name>
    <dbReference type="NCBI Taxonomy" id="77098"/>
    <lineage>
        <taxon>Bacteria</taxon>
        <taxon>Pseudomonadati</taxon>
        <taxon>Pseudomonadota</taxon>
        <taxon>Gammaproteobacteria</taxon>
        <taxon>Oceanospirillales</taxon>
        <taxon>Halomonadaceae</taxon>
        <taxon>Bisbaumannia</taxon>
    </lineage>
</organism>
<gene>
    <name evidence="1" type="ORF">HPA02_24490</name>
</gene>
<evidence type="ECO:0000313" key="1">
    <source>
        <dbReference type="EMBL" id="GEK48166.1"/>
    </source>
</evidence>
<proteinExistence type="predicted"/>
<accession>A0A510X9P6</accession>
<sequence>MLPPRVTTVVSVGRGFRRSDASAIRPQGGPRRRWGDCVAQSYGGAGLPPPRDKLIPSLLIYINPHR</sequence>
<dbReference type="Proteomes" id="UP000321275">
    <property type="component" value="Unassembled WGS sequence"/>
</dbReference>